<protein>
    <submittedName>
        <fullName evidence="1">Uncharacterized protein</fullName>
    </submittedName>
</protein>
<accession>A0A1V0SEE1</accession>
<gene>
    <name evidence="1" type="ORF">Indivirus_12_11</name>
</gene>
<dbReference type="EMBL" id="KY684096">
    <property type="protein sequence ID" value="ARF10083.1"/>
    <property type="molecule type" value="Genomic_DNA"/>
</dbReference>
<reference evidence="1" key="1">
    <citation type="journal article" date="2017" name="Science">
        <title>Giant viruses with an expanded complement of translation system components.</title>
        <authorList>
            <person name="Schulz F."/>
            <person name="Yutin N."/>
            <person name="Ivanova N.N."/>
            <person name="Ortega D.R."/>
            <person name="Lee T.K."/>
            <person name="Vierheilig J."/>
            <person name="Daims H."/>
            <person name="Horn M."/>
            <person name="Wagner M."/>
            <person name="Jensen G.J."/>
            <person name="Kyrpides N.C."/>
            <person name="Koonin E.V."/>
            <person name="Woyke T."/>
        </authorList>
    </citation>
    <scope>NUCLEOTIDE SEQUENCE</scope>
    <source>
        <strain evidence="1">ILV1</strain>
    </source>
</reference>
<proteinExistence type="predicted"/>
<organism evidence="1">
    <name type="scientific">Indivirus ILV1</name>
    <dbReference type="NCBI Taxonomy" id="1977633"/>
    <lineage>
        <taxon>Viruses</taxon>
        <taxon>Varidnaviria</taxon>
        <taxon>Bamfordvirae</taxon>
        <taxon>Nucleocytoviricota</taxon>
        <taxon>Megaviricetes</taxon>
        <taxon>Imitervirales</taxon>
        <taxon>Mimiviridae</taxon>
        <taxon>Klosneuvirinae</taxon>
        <taxon>Indivirus</taxon>
    </lineage>
</organism>
<evidence type="ECO:0000313" key="1">
    <source>
        <dbReference type="EMBL" id="ARF10083.1"/>
    </source>
</evidence>
<name>A0A1V0SEE1_9VIRU</name>
<sequence length="144" mass="16885">MALIIIFVFWYIILKKYENFNIIGHEEGLPNEYRFVNYDTLKKPVNKKIIQNDVKLQFPSLIKQRYAYDDQINPQIKYYDLNNFARLKELSIGFDPYIHETQPTKEYHYLAHHVDGFDYANANNVAFNAGPGTSDSYYLVGGGF</sequence>